<comment type="catalytic activity">
    <reaction evidence="9">
        <text>N-acetyl-D-glucosamine + ATP = N-acetyl-D-glucosamine 6-phosphate + ADP + H(+)</text>
        <dbReference type="Rhea" id="RHEA:17417"/>
        <dbReference type="ChEBI" id="CHEBI:15378"/>
        <dbReference type="ChEBI" id="CHEBI:30616"/>
        <dbReference type="ChEBI" id="CHEBI:57513"/>
        <dbReference type="ChEBI" id="CHEBI:456216"/>
        <dbReference type="ChEBI" id="CHEBI:506227"/>
        <dbReference type="EC" id="2.7.1.59"/>
    </reaction>
</comment>
<evidence type="ECO:0000313" key="10">
    <source>
        <dbReference type="EMBL" id="UTV29636.1"/>
    </source>
</evidence>
<dbReference type="RefSeq" id="WP_255390954.1">
    <property type="nucleotide sequence ID" value="NZ_CP101509.1"/>
</dbReference>
<keyword evidence="4" id="KW-0547">Nucleotide-binding</keyword>
<dbReference type="SUPFAM" id="SSF53067">
    <property type="entry name" value="Actin-like ATPase domain"/>
    <property type="match status" value="1"/>
</dbReference>
<gene>
    <name evidence="10" type="ORF">NNL38_21735</name>
</gene>
<dbReference type="PANTHER" id="PTHR18964:SF162">
    <property type="entry name" value="N-ACETYL-D-GLUCOSAMINE KINASE"/>
    <property type="match status" value="1"/>
</dbReference>
<keyword evidence="11" id="KW-1185">Reference proteome</keyword>
<keyword evidence="2" id="KW-0808">Transferase</keyword>
<dbReference type="Pfam" id="PF00480">
    <property type="entry name" value="ROK"/>
    <property type="match status" value="1"/>
</dbReference>
<name>A0ABY5GLH8_9GAMM</name>
<evidence type="ECO:0000256" key="7">
    <source>
        <dbReference type="ARBA" id="ARBA00022840"/>
    </source>
</evidence>
<evidence type="ECO:0000256" key="9">
    <source>
        <dbReference type="ARBA" id="ARBA00049065"/>
    </source>
</evidence>
<dbReference type="CDD" id="cd24057">
    <property type="entry name" value="ASKHA_NBD_ROK_NAGK"/>
    <property type="match status" value="1"/>
</dbReference>
<evidence type="ECO:0000256" key="1">
    <source>
        <dbReference type="ARBA" id="ARBA00012122"/>
    </source>
</evidence>
<dbReference type="PROSITE" id="PS01125">
    <property type="entry name" value="ROK"/>
    <property type="match status" value="1"/>
</dbReference>
<dbReference type="InterPro" id="IPR043129">
    <property type="entry name" value="ATPase_NBD"/>
</dbReference>
<keyword evidence="3" id="KW-0479">Metal-binding</keyword>
<protein>
    <recommendedName>
        <fullName evidence="1">N-acetylglucosamine kinase</fullName>
        <ecNumber evidence="1">2.7.1.59</ecNumber>
    </recommendedName>
</protein>
<evidence type="ECO:0000256" key="5">
    <source>
        <dbReference type="ARBA" id="ARBA00022777"/>
    </source>
</evidence>
<dbReference type="EMBL" id="CP101509">
    <property type="protein sequence ID" value="UTV29636.1"/>
    <property type="molecule type" value="Genomic_DNA"/>
</dbReference>
<evidence type="ECO:0000256" key="3">
    <source>
        <dbReference type="ARBA" id="ARBA00022723"/>
    </source>
</evidence>
<dbReference type="Proteomes" id="UP001057998">
    <property type="component" value="Chromosome 2"/>
</dbReference>
<evidence type="ECO:0000256" key="8">
    <source>
        <dbReference type="ARBA" id="ARBA00023277"/>
    </source>
</evidence>
<accession>A0ABY5GLH8</accession>
<proteinExistence type="predicted"/>
<dbReference type="Gene3D" id="3.30.420.40">
    <property type="match status" value="2"/>
</dbReference>
<dbReference type="EC" id="2.7.1.59" evidence="1"/>
<evidence type="ECO:0000313" key="11">
    <source>
        <dbReference type="Proteomes" id="UP001057998"/>
    </source>
</evidence>
<dbReference type="PANTHER" id="PTHR18964">
    <property type="entry name" value="ROK (REPRESSOR, ORF, KINASE) FAMILY"/>
    <property type="match status" value="1"/>
</dbReference>
<sequence length="321" mass="34038">MLAGFDIGGTKIELVVFDEAYQAVYQQREPTPTQDYEQFLETLVAMLQRAEEACGEISRVGVGMPGIVDIDTGAQLSSNIPAATGHCIAKDIEVRLARPTVLGNDCQCFALSEANGGAAAQYESVFGAVLGTGVGGGVCLNGLLIKGRNGTAGEWGHSPLPAQFVEKYGLPLVQCGCGKTGCVERYISGPGLVFLYQHCGGEARSAIQVIDEMRAENPQAEQAFTMYLDILACTLASFVHIYDPQAVVFGGGLSRVPELYQRLPDSLRQHLLPAIKTPALLAPKFGDSSGVRGAAMLAESCHSPLLRSSKAIDSRDHCTAT</sequence>
<dbReference type="InterPro" id="IPR000600">
    <property type="entry name" value="ROK"/>
</dbReference>
<keyword evidence="6" id="KW-0862">Zinc</keyword>
<dbReference type="InterPro" id="IPR049874">
    <property type="entry name" value="ROK_cs"/>
</dbReference>
<keyword evidence="7" id="KW-0067">ATP-binding</keyword>
<reference evidence="10" key="1">
    <citation type="submission" date="2022-07" db="EMBL/GenBank/DDBJ databases">
        <title>Genome sequencing of Photobacterium atrarenae GJH2-4.</title>
        <authorList>
            <person name="Park S.-J."/>
        </authorList>
    </citation>
    <scope>NUCLEOTIDE SEQUENCE</scope>
    <source>
        <strain evidence="10">GJH2-4</strain>
    </source>
</reference>
<organism evidence="10 11">
    <name type="scientific">Photobacterium atrarenae</name>
    <dbReference type="NCBI Taxonomy" id="865757"/>
    <lineage>
        <taxon>Bacteria</taxon>
        <taxon>Pseudomonadati</taxon>
        <taxon>Pseudomonadota</taxon>
        <taxon>Gammaproteobacteria</taxon>
        <taxon>Vibrionales</taxon>
        <taxon>Vibrionaceae</taxon>
        <taxon>Photobacterium</taxon>
    </lineage>
</organism>
<keyword evidence="5" id="KW-0418">Kinase</keyword>
<evidence type="ECO:0000256" key="6">
    <source>
        <dbReference type="ARBA" id="ARBA00022833"/>
    </source>
</evidence>
<evidence type="ECO:0000256" key="2">
    <source>
        <dbReference type="ARBA" id="ARBA00022679"/>
    </source>
</evidence>
<keyword evidence="8" id="KW-0119">Carbohydrate metabolism</keyword>
<evidence type="ECO:0000256" key="4">
    <source>
        <dbReference type="ARBA" id="ARBA00022741"/>
    </source>
</evidence>